<feature type="compositionally biased region" description="Basic and acidic residues" evidence="1">
    <location>
        <begin position="25"/>
        <end position="44"/>
    </location>
</feature>
<accession>A0A812KY65</accession>
<comment type="caution">
    <text evidence="2">The sequence shown here is derived from an EMBL/GenBank/DDBJ whole genome shotgun (WGS) entry which is preliminary data.</text>
</comment>
<sequence>MSVVPEKSDGYPLGTDEGVMPKVTETTRRDPKPHWSHAIKSENADLKVENRELKQLVLQLKGRLHKHKRLSPGGDDGDDNDDGDDDGDDGSPNSSDFGELDYIFIAVEFPSPHFNIKREVYFVHKHSTVSDLKLKILGHFECFTQHPAHFAFFRGDMPLDDLEFVYLEMKERDVLKFEMLTPDWHTPTNEDFITVYVKVFTNTENDISKEIEINKFFTCRDFVYFVAGLFELKKFYHGDITLSCDAIAGGDDMMWHDRDILDVMDGGWKLDELDVKDGHTLNIKFGGRGGTSKKRRATLSEMRPKETDPDLVKACFGIETFNDMAWLRHLDLNALKEYKKAIESSRGVANQVQFTVDKIQEMKALKDSCFLEVRVSRPLSLRMFPVSPRETHPRETCFPP</sequence>
<name>A0A812KY65_9DINO</name>
<evidence type="ECO:0000313" key="3">
    <source>
        <dbReference type="Proteomes" id="UP000604046"/>
    </source>
</evidence>
<protein>
    <recommendedName>
        <fullName evidence="4">Ubiquitin-like domain-containing protein</fullName>
    </recommendedName>
</protein>
<dbReference type="EMBL" id="CAJNDS010000802">
    <property type="protein sequence ID" value="CAE7235094.1"/>
    <property type="molecule type" value="Genomic_DNA"/>
</dbReference>
<evidence type="ECO:0008006" key="4">
    <source>
        <dbReference type="Google" id="ProtNLM"/>
    </source>
</evidence>
<keyword evidence="3" id="KW-1185">Reference proteome</keyword>
<evidence type="ECO:0000313" key="2">
    <source>
        <dbReference type="EMBL" id="CAE7235094.1"/>
    </source>
</evidence>
<organism evidence="2 3">
    <name type="scientific">Symbiodinium natans</name>
    <dbReference type="NCBI Taxonomy" id="878477"/>
    <lineage>
        <taxon>Eukaryota</taxon>
        <taxon>Sar</taxon>
        <taxon>Alveolata</taxon>
        <taxon>Dinophyceae</taxon>
        <taxon>Suessiales</taxon>
        <taxon>Symbiodiniaceae</taxon>
        <taxon>Symbiodinium</taxon>
    </lineage>
</organism>
<feature type="region of interest" description="Disordered" evidence="1">
    <location>
        <begin position="1"/>
        <end position="44"/>
    </location>
</feature>
<dbReference type="AlphaFoldDB" id="A0A812KY65"/>
<evidence type="ECO:0000256" key="1">
    <source>
        <dbReference type="SAM" id="MobiDB-lite"/>
    </source>
</evidence>
<dbReference type="Proteomes" id="UP000604046">
    <property type="component" value="Unassembled WGS sequence"/>
</dbReference>
<proteinExistence type="predicted"/>
<gene>
    <name evidence="2" type="ORF">SNAT2548_LOCUS10003</name>
</gene>
<feature type="compositionally biased region" description="Acidic residues" evidence="1">
    <location>
        <begin position="75"/>
        <end position="89"/>
    </location>
</feature>
<reference evidence="2" key="1">
    <citation type="submission" date="2021-02" db="EMBL/GenBank/DDBJ databases">
        <authorList>
            <person name="Dougan E. K."/>
            <person name="Rhodes N."/>
            <person name="Thang M."/>
            <person name="Chan C."/>
        </authorList>
    </citation>
    <scope>NUCLEOTIDE SEQUENCE</scope>
</reference>
<feature type="region of interest" description="Disordered" evidence="1">
    <location>
        <begin position="67"/>
        <end position="94"/>
    </location>
</feature>